<dbReference type="AlphaFoldDB" id="A0A4Y9F1H1"/>
<evidence type="ECO:0000313" key="2">
    <source>
        <dbReference type="EMBL" id="TFU21094.1"/>
    </source>
</evidence>
<dbReference type="InterPro" id="IPR036249">
    <property type="entry name" value="Thioredoxin-like_sf"/>
</dbReference>
<organism evidence="2 3">
    <name type="scientific">Rothia nasimurium</name>
    <dbReference type="NCBI Taxonomy" id="85336"/>
    <lineage>
        <taxon>Bacteria</taxon>
        <taxon>Bacillati</taxon>
        <taxon>Actinomycetota</taxon>
        <taxon>Actinomycetes</taxon>
        <taxon>Micrococcales</taxon>
        <taxon>Micrococcaceae</taxon>
        <taxon>Rothia</taxon>
    </lineage>
</organism>
<reference evidence="2 3" key="1">
    <citation type="submission" date="2019-03" db="EMBL/GenBank/DDBJ databases">
        <title>Diversity of the mouse oral microbiome.</title>
        <authorList>
            <person name="Joseph S."/>
            <person name="Aduse-Opoku J."/>
            <person name="Curtis M."/>
            <person name="Wade W."/>
            <person name="Hashim A."/>
        </authorList>
    </citation>
    <scope>NUCLEOTIDE SEQUENCE [LARGE SCALE GENOMIC DNA]</scope>
    <source>
        <strain evidence="3">irhom_31</strain>
    </source>
</reference>
<protein>
    <submittedName>
        <fullName evidence="2">NrdH-redoxin</fullName>
    </submittedName>
</protein>
<sequence>MTTINLYTTPNCHQCRLTQRKLNDRALPYRLIKLENEPAIAAHLKARGLLQAPIVEVPGEETQIWNGYRPDLIDQLAAREAHLRQPASQETHNTV</sequence>
<dbReference type="InterPro" id="IPR002109">
    <property type="entry name" value="Glutaredoxin"/>
</dbReference>
<dbReference type="Proteomes" id="UP000297951">
    <property type="component" value="Unassembled WGS sequence"/>
</dbReference>
<dbReference type="CDD" id="cd02976">
    <property type="entry name" value="NrdH"/>
    <property type="match status" value="1"/>
</dbReference>
<gene>
    <name evidence="2" type="ORF">E4U03_09885</name>
</gene>
<dbReference type="Pfam" id="PF00462">
    <property type="entry name" value="Glutaredoxin"/>
    <property type="match status" value="1"/>
</dbReference>
<evidence type="ECO:0000313" key="3">
    <source>
        <dbReference type="Proteomes" id="UP000297951"/>
    </source>
</evidence>
<dbReference type="Gene3D" id="3.40.30.10">
    <property type="entry name" value="Glutaredoxin"/>
    <property type="match status" value="1"/>
</dbReference>
<dbReference type="RefSeq" id="WP_135013441.1">
    <property type="nucleotide sequence ID" value="NZ_JADGLK010000039.1"/>
</dbReference>
<dbReference type="OrthoDB" id="4948994at2"/>
<dbReference type="SUPFAM" id="SSF52833">
    <property type="entry name" value="Thioredoxin-like"/>
    <property type="match status" value="1"/>
</dbReference>
<dbReference type="EMBL" id="SPQC01000039">
    <property type="protein sequence ID" value="TFU21094.1"/>
    <property type="molecule type" value="Genomic_DNA"/>
</dbReference>
<evidence type="ECO:0000259" key="1">
    <source>
        <dbReference type="Pfam" id="PF00462"/>
    </source>
</evidence>
<accession>A0A4Y9F1H1</accession>
<name>A0A4Y9F1H1_9MICC</name>
<feature type="domain" description="Glutaredoxin" evidence="1">
    <location>
        <begin position="6"/>
        <end position="60"/>
    </location>
</feature>
<proteinExistence type="predicted"/>
<comment type="caution">
    <text evidence="2">The sequence shown here is derived from an EMBL/GenBank/DDBJ whole genome shotgun (WGS) entry which is preliminary data.</text>
</comment>